<keyword evidence="9" id="KW-0808">Transferase</keyword>
<comment type="similarity">
    <text evidence="2">Belongs to the acyltransferase 3 family.</text>
</comment>
<evidence type="ECO:0000313" key="9">
    <source>
        <dbReference type="EMBL" id="RHD47923.1"/>
    </source>
</evidence>
<feature type="domain" description="Acyltransferase 3" evidence="8">
    <location>
        <begin position="8"/>
        <end position="333"/>
    </location>
</feature>
<keyword evidence="6 7" id="KW-0472">Membrane</keyword>
<evidence type="ECO:0000259" key="8">
    <source>
        <dbReference type="Pfam" id="PF01757"/>
    </source>
</evidence>
<dbReference type="PANTHER" id="PTHR40074">
    <property type="entry name" value="O-ACETYLTRANSFERASE WECH"/>
    <property type="match status" value="1"/>
</dbReference>
<keyword evidence="9" id="KW-0012">Acyltransferase</keyword>
<feature type="transmembrane region" description="Helical" evidence="7">
    <location>
        <begin position="175"/>
        <end position="192"/>
    </location>
</feature>
<feature type="transmembrane region" description="Helical" evidence="7">
    <location>
        <begin position="12"/>
        <end position="35"/>
    </location>
</feature>
<keyword evidence="3" id="KW-1003">Cell membrane</keyword>
<feature type="transmembrane region" description="Helical" evidence="7">
    <location>
        <begin position="87"/>
        <end position="108"/>
    </location>
</feature>
<evidence type="ECO:0000256" key="7">
    <source>
        <dbReference type="SAM" id="Phobius"/>
    </source>
</evidence>
<dbReference type="AlphaFoldDB" id="A0A414FJD7"/>
<dbReference type="Proteomes" id="UP000284689">
    <property type="component" value="Unassembled WGS sequence"/>
</dbReference>
<comment type="subcellular location">
    <subcellularLocation>
        <location evidence="1">Cell membrane</location>
        <topology evidence="1">Multi-pass membrane protein</topology>
    </subcellularLocation>
</comment>
<name>A0A414FJD7_9BACE</name>
<keyword evidence="4 7" id="KW-0812">Transmembrane</keyword>
<gene>
    <name evidence="9" type="ORF">DW794_11460</name>
</gene>
<dbReference type="GO" id="GO:0009246">
    <property type="term" value="P:enterobacterial common antigen biosynthetic process"/>
    <property type="evidence" value="ECO:0007669"/>
    <property type="project" value="TreeGrafter"/>
</dbReference>
<evidence type="ECO:0000256" key="1">
    <source>
        <dbReference type="ARBA" id="ARBA00004651"/>
    </source>
</evidence>
<feature type="transmembrane region" description="Helical" evidence="7">
    <location>
        <begin position="253"/>
        <end position="269"/>
    </location>
</feature>
<dbReference type="EMBL" id="QSJD01000016">
    <property type="protein sequence ID" value="RHD47923.1"/>
    <property type="molecule type" value="Genomic_DNA"/>
</dbReference>
<dbReference type="PANTHER" id="PTHR40074:SF2">
    <property type="entry name" value="O-ACETYLTRANSFERASE WECH"/>
    <property type="match status" value="1"/>
</dbReference>
<feature type="transmembrane region" description="Helical" evidence="7">
    <location>
        <begin position="314"/>
        <end position="335"/>
    </location>
</feature>
<accession>A0A414FJD7</accession>
<dbReference type="RefSeq" id="WP_122264652.1">
    <property type="nucleotide sequence ID" value="NZ_JBDMXP010000001.1"/>
</dbReference>
<organism evidence="9 10">
    <name type="scientific">Bacteroides caccae</name>
    <dbReference type="NCBI Taxonomy" id="47678"/>
    <lineage>
        <taxon>Bacteria</taxon>
        <taxon>Pseudomonadati</taxon>
        <taxon>Bacteroidota</taxon>
        <taxon>Bacteroidia</taxon>
        <taxon>Bacteroidales</taxon>
        <taxon>Bacteroidaceae</taxon>
        <taxon>Bacteroides</taxon>
    </lineage>
</organism>
<protein>
    <submittedName>
        <fullName evidence="9">Acyltransferase</fullName>
    </submittedName>
</protein>
<sequence length="350" mass="40748">MHKQESSALNITRFIMSIGIVFLHSYTSVQMYPSLGELTVYQQITRVLSMQFGEMAVPTFFLISGFLFYSGYTPTIQCYKYKLKKRFYSLLLPYLFWNIFIISIYYAVECIPSIRHLFNDSHQLVHNFTFPDYLKALWAMDNGYPMLTQLWFVRNLIILALGAPVIYLIVRYTRLIGVLIFGVAWMLHPGQAYPLSTLFFYSLGAWFSINNMNLVESMDKISKPLFIIYPIIMIMDPLLADTAISFYLHRTQTFTGVLFVIALISFLLKKGKIRDIAFLSSSSFFLYVAHDPMLRFIRKFSLKLADQNSELQMIIAYFSAIIIDIAIVYAVYWILQKYMPGFLKWTTGSR</sequence>
<feature type="transmembrane region" description="Helical" evidence="7">
    <location>
        <begin position="151"/>
        <end position="170"/>
    </location>
</feature>
<dbReference type="InterPro" id="IPR002656">
    <property type="entry name" value="Acyl_transf_3_dom"/>
</dbReference>
<evidence type="ECO:0000313" key="10">
    <source>
        <dbReference type="Proteomes" id="UP000284689"/>
    </source>
</evidence>
<feature type="transmembrane region" description="Helical" evidence="7">
    <location>
        <begin position="227"/>
        <end position="247"/>
    </location>
</feature>
<evidence type="ECO:0000256" key="5">
    <source>
        <dbReference type="ARBA" id="ARBA00022989"/>
    </source>
</evidence>
<evidence type="ECO:0000256" key="2">
    <source>
        <dbReference type="ARBA" id="ARBA00007400"/>
    </source>
</evidence>
<dbReference type="Pfam" id="PF01757">
    <property type="entry name" value="Acyl_transf_3"/>
    <property type="match status" value="1"/>
</dbReference>
<comment type="caution">
    <text evidence="9">The sequence shown here is derived from an EMBL/GenBank/DDBJ whole genome shotgun (WGS) entry which is preliminary data.</text>
</comment>
<keyword evidence="5 7" id="KW-1133">Transmembrane helix</keyword>
<dbReference type="GO" id="GO:0016413">
    <property type="term" value="F:O-acetyltransferase activity"/>
    <property type="evidence" value="ECO:0007669"/>
    <property type="project" value="TreeGrafter"/>
</dbReference>
<feature type="transmembrane region" description="Helical" evidence="7">
    <location>
        <begin position="276"/>
        <end position="294"/>
    </location>
</feature>
<feature type="transmembrane region" description="Helical" evidence="7">
    <location>
        <begin position="55"/>
        <end position="75"/>
    </location>
</feature>
<proteinExistence type="inferred from homology"/>
<evidence type="ECO:0000256" key="3">
    <source>
        <dbReference type="ARBA" id="ARBA00022475"/>
    </source>
</evidence>
<feature type="transmembrane region" description="Helical" evidence="7">
    <location>
        <begin position="198"/>
        <end position="215"/>
    </location>
</feature>
<evidence type="ECO:0000256" key="6">
    <source>
        <dbReference type="ARBA" id="ARBA00023136"/>
    </source>
</evidence>
<dbReference type="GO" id="GO:0005886">
    <property type="term" value="C:plasma membrane"/>
    <property type="evidence" value="ECO:0007669"/>
    <property type="project" value="UniProtKB-SubCell"/>
</dbReference>
<evidence type="ECO:0000256" key="4">
    <source>
        <dbReference type="ARBA" id="ARBA00022692"/>
    </source>
</evidence>
<reference evidence="9 10" key="1">
    <citation type="submission" date="2018-08" db="EMBL/GenBank/DDBJ databases">
        <title>A genome reference for cultivated species of the human gut microbiota.</title>
        <authorList>
            <person name="Zou Y."/>
            <person name="Xue W."/>
            <person name="Luo G."/>
        </authorList>
    </citation>
    <scope>NUCLEOTIDE SEQUENCE [LARGE SCALE GENOMIC DNA]</scope>
    <source>
        <strain evidence="9 10">AM31-16AC</strain>
    </source>
</reference>